<name>A0ABX0GQS4_9ACTN</name>
<comment type="caution">
    <text evidence="1">The sequence shown here is derived from an EMBL/GenBank/DDBJ whole genome shotgun (WGS) entry which is preliminary data.</text>
</comment>
<sequence length="73" mass="7951">MCRSIKTLRPPFTEGVTDEDMHAAALQYVRKISGFRAPAAHNAEAFDSAVEAVTEATRELLASLRVRAGHSHS</sequence>
<protein>
    <submittedName>
        <fullName evidence="1">DUF2277 domain-containing protein</fullName>
    </submittedName>
</protein>
<proteinExistence type="predicted"/>
<evidence type="ECO:0000313" key="1">
    <source>
        <dbReference type="EMBL" id="NHC13197.1"/>
    </source>
</evidence>
<dbReference type="Proteomes" id="UP000800981">
    <property type="component" value="Unassembled WGS sequence"/>
</dbReference>
<keyword evidence="2" id="KW-1185">Reference proteome</keyword>
<dbReference type="InterPro" id="IPR018735">
    <property type="entry name" value="DUF2277"/>
</dbReference>
<organism evidence="1 2">
    <name type="scientific">Motilibacter deserti</name>
    <dbReference type="NCBI Taxonomy" id="2714956"/>
    <lineage>
        <taxon>Bacteria</taxon>
        <taxon>Bacillati</taxon>
        <taxon>Actinomycetota</taxon>
        <taxon>Actinomycetes</taxon>
        <taxon>Motilibacterales</taxon>
        <taxon>Motilibacteraceae</taxon>
        <taxon>Motilibacter</taxon>
    </lineage>
</organism>
<gene>
    <name evidence="1" type="ORF">G9H71_05305</name>
</gene>
<reference evidence="1 2" key="1">
    <citation type="submission" date="2020-03" db="EMBL/GenBank/DDBJ databases">
        <title>Two novel Motilibacter sp.</title>
        <authorList>
            <person name="Liu S."/>
        </authorList>
    </citation>
    <scope>NUCLEOTIDE SEQUENCE [LARGE SCALE GENOMIC DNA]</scope>
    <source>
        <strain evidence="1 2">E257</strain>
    </source>
</reference>
<dbReference type="RefSeq" id="WP_166279254.1">
    <property type="nucleotide sequence ID" value="NZ_JAANNP010000002.1"/>
</dbReference>
<evidence type="ECO:0000313" key="2">
    <source>
        <dbReference type="Proteomes" id="UP000800981"/>
    </source>
</evidence>
<dbReference type="EMBL" id="JAANNP010000002">
    <property type="protein sequence ID" value="NHC13197.1"/>
    <property type="molecule type" value="Genomic_DNA"/>
</dbReference>
<accession>A0ABX0GQS4</accession>
<dbReference type="Pfam" id="PF10041">
    <property type="entry name" value="DUF2277"/>
    <property type="match status" value="1"/>
</dbReference>